<proteinExistence type="predicted"/>
<evidence type="ECO:0000313" key="1">
    <source>
        <dbReference type="EMBL" id="DAD99559.1"/>
    </source>
</evidence>
<protein>
    <submittedName>
        <fullName evidence="1">Uncharacterized protein</fullName>
    </submittedName>
</protein>
<sequence>MAFGVPYQPGYMPNYYPMGQQMPSAMPDQLAQLRQAAYPQQQQTAQQTAPIIWVQGEEAAKSYLCAPGNSVLLMDSEKSSFYIKTVDASGMPQPLRIFDYTERTAAQKQPTQAAQAQAGEFVTRAEFDALAARFDALAADKPLTKKKESENAKSTV</sequence>
<name>A0A8S5NYR5_9CAUD</name>
<reference evidence="1" key="1">
    <citation type="journal article" date="2021" name="Proc. Natl. Acad. Sci. U.S.A.">
        <title>A Catalog of Tens of Thousands of Viruses from Human Metagenomes Reveals Hidden Associations with Chronic Diseases.</title>
        <authorList>
            <person name="Tisza M.J."/>
            <person name="Buck C.B."/>
        </authorList>
    </citation>
    <scope>NUCLEOTIDE SEQUENCE</scope>
    <source>
        <strain evidence="1">CtckI12</strain>
    </source>
</reference>
<accession>A0A8S5NYR5</accession>
<dbReference type="EMBL" id="BK015287">
    <property type="protein sequence ID" value="DAD99559.1"/>
    <property type="molecule type" value="Genomic_DNA"/>
</dbReference>
<organism evidence="1">
    <name type="scientific">Siphoviridae sp. ctckI12</name>
    <dbReference type="NCBI Taxonomy" id="2825574"/>
    <lineage>
        <taxon>Viruses</taxon>
        <taxon>Duplodnaviria</taxon>
        <taxon>Heunggongvirae</taxon>
        <taxon>Uroviricota</taxon>
        <taxon>Caudoviricetes</taxon>
    </lineage>
</organism>